<evidence type="ECO:0000313" key="2">
    <source>
        <dbReference type="EMBL" id="RVW40897.1"/>
    </source>
</evidence>
<dbReference type="Proteomes" id="UP000288805">
    <property type="component" value="Unassembled WGS sequence"/>
</dbReference>
<sequence>MARRRLGRHSCLPPHQRSHIVAYTCANQPFRREASTCNTIEAKQQTPRVDERHYRYLRTGTLPEDPKQAHKIRVQAARFTLIGGHLYKRSFTGPYLRCLNIQRPCKISQGGASHGRHPGRGGLDRVRHGEGIRGSKEQIQDLRKGVLGSQVQPVSHEEFMSFQGKVISMFTSVESRMEALVACMEARDKEIRQELAIYKAAVSARVMATQEASRVEVPKPHGFSGKRDAKELDNFLWHMERYFKAIALTNEVTKVCRYGERNLHHRDVGGLQEGDQEAFYPEDVAYLARKNMPAS</sequence>
<feature type="region of interest" description="Disordered" evidence="1">
    <location>
        <begin position="109"/>
        <end position="128"/>
    </location>
</feature>
<dbReference type="AlphaFoldDB" id="A0A438DZS9"/>
<reference evidence="2 3" key="1">
    <citation type="journal article" date="2018" name="PLoS Genet.">
        <title>Population sequencing reveals clonal diversity and ancestral inbreeding in the grapevine cultivar Chardonnay.</title>
        <authorList>
            <person name="Roach M.J."/>
            <person name="Johnson D.L."/>
            <person name="Bohlmann J."/>
            <person name="van Vuuren H.J."/>
            <person name="Jones S.J."/>
            <person name="Pretorius I.S."/>
            <person name="Schmidt S.A."/>
            <person name="Borneman A.R."/>
        </authorList>
    </citation>
    <scope>NUCLEOTIDE SEQUENCE [LARGE SCALE GENOMIC DNA]</scope>
    <source>
        <strain evidence="3">cv. Chardonnay</strain>
        <tissue evidence="2">Leaf</tissue>
    </source>
</reference>
<evidence type="ECO:0000313" key="3">
    <source>
        <dbReference type="Proteomes" id="UP000288805"/>
    </source>
</evidence>
<organism evidence="2 3">
    <name type="scientific">Vitis vinifera</name>
    <name type="common">Grape</name>
    <dbReference type="NCBI Taxonomy" id="29760"/>
    <lineage>
        <taxon>Eukaryota</taxon>
        <taxon>Viridiplantae</taxon>
        <taxon>Streptophyta</taxon>
        <taxon>Embryophyta</taxon>
        <taxon>Tracheophyta</taxon>
        <taxon>Spermatophyta</taxon>
        <taxon>Magnoliopsida</taxon>
        <taxon>eudicotyledons</taxon>
        <taxon>Gunneridae</taxon>
        <taxon>Pentapetalae</taxon>
        <taxon>rosids</taxon>
        <taxon>Vitales</taxon>
        <taxon>Vitaceae</taxon>
        <taxon>Viteae</taxon>
        <taxon>Vitis</taxon>
    </lineage>
</organism>
<dbReference type="EMBL" id="QGNW01001448">
    <property type="protein sequence ID" value="RVW40897.1"/>
    <property type="molecule type" value="Genomic_DNA"/>
</dbReference>
<name>A0A438DZS9_VITVI</name>
<evidence type="ECO:0000256" key="1">
    <source>
        <dbReference type="SAM" id="MobiDB-lite"/>
    </source>
</evidence>
<proteinExistence type="predicted"/>
<gene>
    <name evidence="2" type="ORF">CK203_076904</name>
</gene>
<comment type="caution">
    <text evidence="2">The sequence shown here is derived from an EMBL/GenBank/DDBJ whole genome shotgun (WGS) entry which is preliminary data.</text>
</comment>
<protein>
    <submittedName>
        <fullName evidence="2">Uncharacterized protein</fullName>
    </submittedName>
</protein>
<accession>A0A438DZS9</accession>